<keyword evidence="8" id="KW-0539">Nucleus</keyword>
<feature type="non-terminal residue" evidence="12">
    <location>
        <position position="1"/>
    </location>
</feature>
<feature type="domain" description="GATA-type" evidence="11">
    <location>
        <begin position="44"/>
        <end position="97"/>
    </location>
</feature>
<dbReference type="Proteomes" id="UP000271974">
    <property type="component" value="Unassembled WGS sequence"/>
</dbReference>
<dbReference type="PROSITE" id="PS50114">
    <property type="entry name" value="GATA_ZN_FINGER_2"/>
    <property type="match status" value="2"/>
</dbReference>
<evidence type="ECO:0000259" key="11">
    <source>
        <dbReference type="PROSITE" id="PS50114"/>
    </source>
</evidence>
<dbReference type="Pfam" id="PF00320">
    <property type="entry name" value="GATA"/>
    <property type="match status" value="2"/>
</dbReference>
<dbReference type="GO" id="GO:0000978">
    <property type="term" value="F:RNA polymerase II cis-regulatory region sequence-specific DNA binding"/>
    <property type="evidence" value="ECO:0007669"/>
    <property type="project" value="TreeGrafter"/>
</dbReference>
<dbReference type="InterPro" id="IPR039355">
    <property type="entry name" value="Transcription_factor_GATA"/>
</dbReference>
<evidence type="ECO:0000313" key="13">
    <source>
        <dbReference type="Proteomes" id="UP000271974"/>
    </source>
</evidence>
<dbReference type="GO" id="GO:0005634">
    <property type="term" value="C:nucleus"/>
    <property type="evidence" value="ECO:0007669"/>
    <property type="project" value="UniProtKB-SubCell"/>
</dbReference>
<dbReference type="GO" id="GO:0000981">
    <property type="term" value="F:DNA-binding transcription factor activity, RNA polymerase II-specific"/>
    <property type="evidence" value="ECO:0007669"/>
    <property type="project" value="TreeGrafter"/>
</dbReference>
<feature type="compositionally biased region" description="Low complexity" evidence="10">
    <location>
        <begin position="117"/>
        <end position="128"/>
    </location>
</feature>
<dbReference type="OrthoDB" id="515401at2759"/>
<comment type="caution">
    <text evidence="12">The sequence shown here is derived from an EMBL/GenBank/DDBJ whole genome shotgun (WGS) entry which is preliminary data.</text>
</comment>
<dbReference type="Gene3D" id="3.30.50.10">
    <property type="entry name" value="Erythroid Transcription Factor GATA-1, subunit A"/>
    <property type="match status" value="2"/>
</dbReference>
<evidence type="ECO:0000256" key="5">
    <source>
        <dbReference type="ARBA" id="ARBA00023015"/>
    </source>
</evidence>
<dbReference type="InterPro" id="IPR013088">
    <property type="entry name" value="Znf_NHR/GATA"/>
</dbReference>
<dbReference type="PANTHER" id="PTHR10071">
    <property type="entry name" value="TRANSCRIPTION FACTOR GATA FAMILY MEMBER"/>
    <property type="match status" value="1"/>
</dbReference>
<keyword evidence="3 9" id="KW-0863">Zinc-finger</keyword>
<keyword evidence="2" id="KW-0479">Metal-binding</keyword>
<comment type="subcellular location">
    <subcellularLocation>
        <location evidence="1">Nucleus</location>
    </subcellularLocation>
</comment>
<evidence type="ECO:0000256" key="10">
    <source>
        <dbReference type="SAM" id="MobiDB-lite"/>
    </source>
</evidence>
<name>A0A3S1CBJ6_ELYCH</name>
<evidence type="ECO:0000256" key="3">
    <source>
        <dbReference type="ARBA" id="ARBA00022771"/>
    </source>
</evidence>
<feature type="domain" description="GATA-type" evidence="11">
    <location>
        <begin position="1"/>
        <end position="32"/>
    </location>
</feature>
<keyword evidence="13" id="KW-1185">Reference proteome</keyword>
<dbReference type="PRINTS" id="PR00619">
    <property type="entry name" value="GATAZNFINGER"/>
</dbReference>
<feature type="region of interest" description="Disordered" evidence="10">
    <location>
        <begin position="87"/>
        <end position="128"/>
    </location>
</feature>
<evidence type="ECO:0000256" key="6">
    <source>
        <dbReference type="ARBA" id="ARBA00023125"/>
    </source>
</evidence>
<dbReference type="EMBL" id="RQTK01000089">
    <property type="protein sequence ID" value="RUS88234.1"/>
    <property type="molecule type" value="Genomic_DNA"/>
</dbReference>
<dbReference type="FunFam" id="3.30.50.10:FF:000032">
    <property type="entry name" value="Transcription factor GATA-3"/>
    <property type="match status" value="1"/>
</dbReference>
<dbReference type="CDD" id="cd00202">
    <property type="entry name" value="ZnF_GATA"/>
    <property type="match status" value="1"/>
</dbReference>
<reference evidence="12 13" key="1">
    <citation type="submission" date="2019-01" db="EMBL/GenBank/DDBJ databases">
        <title>A draft genome assembly of the solar-powered sea slug Elysia chlorotica.</title>
        <authorList>
            <person name="Cai H."/>
            <person name="Li Q."/>
            <person name="Fang X."/>
            <person name="Li J."/>
            <person name="Curtis N.E."/>
            <person name="Altenburger A."/>
            <person name="Shibata T."/>
            <person name="Feng M."/>
            <person name="Maeda T."/>
            <person name="Schwartz J.A."/>
            <person name="Shigenobu S."/>
            <person name="Lundholm N."/>
            <person name="Nishiyama T."/>
            <person name="Yang H."/>
            <person name="Hasebe M."/>
            <person name="Li S."/>
            <person name="Pierce S.K."/>
            <person name="Wang J."/>
        </authorList>
    </citation>
    <scope>NUCLEOTIDE SEQUENCE [LARGE SCALE GENOMIC DNA]</scope>
    <source>
        <strain evidence="12">EC2010</strain>
        <tissue evidence="12">Whole organism of an adult</tissue>
    </source>
</reference>
<evidence type="ECO:0000256" key="8">
    <source>
        <dbReference type="ARBA" id="ARBA00023242"/>
    </source>
</evidence>
<keyword evidence="7" id="KW-0804">Transcription</keyword>
<keyword evidence="4" id="KW-0862">Zinc</keyword>
<dbReference type="AlphaFoldDB" id="A0A3S1CBJ6"/>
<proteinExistence type="predicted"/>
<dbReference type="GO" id="GO:0045944">
    <property type="term" value="P:positive regulation of transcription by RNA polymerase II"/>
    <property type="evidence" value="ECO:0007669"/>
    <property type="project" value="TreeGrafter"/>
</dbReference>
<evidence type="ECO:0000256" key="2">
    <source>
        <dbReference type="ARBA" id="ARBA00022723"/>
    </source>
</evidence>
<dbReference type="STRING" id="188477.A0A3S1CBJ6"/>
<sequence>DGRECVNCGTVSTPIWRRDATGHYLCNACGQYNSKARALPTGQRRMGLCCANCNTTTTTLWRRNSEGEPVCNACGLYYKLHQVNRPLSMKKDGIQTRKRKPKTSKSSKSKESGGGSQKAQKQQARQQQ</sequence>
<dbReference type="GO" id="GO:0000122">
    <property type="term" value="P:negative regulation of transcription by RNA polymerase II"/>
    <property type="evidence" value="ECO:0007669"/>
    <property type="project" value="TreeGrafter"/>
</dbReference>
<evidence type="ECO:0000256" key="7">
    <source>
        <dbReference type="ARBA" id="ARBA00023163"/>
    </source>
</evidence>
<dbReference type="InterPro" id="IPR000679">
    <property type="entry name" value="Znf_GATA"/>
</dbReference>
<evidence type="ECO:0000256" key="4">
    <source>
        <dbReference type="ARBA" id="ARBA00022833"/>
    </source>
</evidence>
<dbReference type="PANTHER" id="PTHR10071:SF337">
    <property type="entry name" value="GATA-BINDING FACTOR A"/>
    <property type="match status" value="1"/>
</dbReference>
<evidence type="ECO:0000256" key="1">
    <source>
        <dbReference type="ARBA" id="ARBA00004123"/>
    </source>
</evidence>
<dbReference type="GO" id="GO:0045165">
    <property type="term" value="P:cell fate commitment"/>
    <property type="evidence" value="ECO:0007669"/>
    <property type="project" value="TreeGrafter"/>
</dbReference>
<feature type="compositionally biased region" description="Basic residues" evidence="10">
    <location>
        <begin position="96"/>
        <end position="107"/>
    </location>
</feature>
<dbReference type="SMART" id="SM00401">
    <property type="entry name" value="ZnF_GATA"/>
    <property type="match status" value="2"/>
</dbReference>
<dbReference type="SUPFAM" id="SSF57716">
    <property type="entry name" value="Glucocorticoid receptor-like (DNA-binding domain)"/>
    <property type="match status" value="2"/>
</dbReference>
<protein>
    <recommendedName>
        <fullName evidence="11">GATA-type domain-containing protein</fullName>
    </recommendedName>
</protein>
<accession>A0A3S1CBJ6</accession>
<dbReference type="GO" id="GO:0008270">
    <property type="term" value="F:zinc ion binding"/>
    <property type="evidence" value="ECO:0007669"/>
    <property type="project" value="UniProtKB-KW"/>
</dbReference>
<evidence type="ECO:0000256" key="9">
    <source>
        <dbReference type="PROSITE-ProRule" id="PRU00094"/>
    </source>
</evidence>
<evidence type="ECO:0000313" key="12">
    <source>
        <dbReference type="EMBL" id="RUS88234.1"/>
    </source>
</evidence>
<keyword evidence="6" id="KW-0238">DNA-binding</keyword>
<feature type="non-terminal residue" evidence="12">
    <location>
        <position position="128"/>
    </location>
</feature>
<keyword evidence="5" id="KW-0805">Transcription regulation</keyword>
<gene>
    <name evidence="12" type="ORF">EGW08_004000</name>
</gene>
<organism evidence="12 13">
    <name type="scientific">Elysia chlorotica</name>
    <name type="common">Eastern emerald elysia</name>
    <name type="synonym">Sea slug</name>
    <dbReference type="NCBI Taxonomy" id="188477"/>
    <lineage>
        <taxon>Eukaryota</taxon>
        <taxon>Metazoa</taxon>
        <taxon>Spiralia</taxon>
        <taxon>Lophotrochozoa</taxon>
        <taxon>Mollusca</taxon>
        <taxon>Gastropoda</taxon>
        <taxon>Heterobranchia</taxon>
        <taxon>Euthyneura</taxon>
        <taxon>Panpulmonata</taxon>
        <taxon>Sacoglossa</taxon>
        <taxon>Placobranchoidea</taxon>
        <taxon>Plakobranchidae</taxon>
        <taxon>Elysia</taxon>
    </lineage>
</organism>
<dbReference type="PROSITE" id="PS00344">
    <property type="entry name" value="GATA_ZN_FINGER_1"/>
    <property type="match status" value="1"/>
</dbReference>